<dbReference type="InterPro" id="IPR045185">
    <property type="entry name" value="PUB22/23/24-like"/>
</dbReference>
<comment type="caution">
    <text evidence="7">The sequence shown here is derived from an EMBL/GenBank/DDBJ whole genome shotgun (WGS) entry which is preliminary data.</text>
</comment>
<evidence type="ECO:0000313" key="7">
    <source>
        <dbReference type="EMBL" id="KAG0503987.1"/>
    </source>
</evidence>
<dbReference type="InterPro" id="IPR058678">
    <property type="entry name" value="ARM_PUB"/>
</dbReference>
<accession>A0A835SHK0</accession>
<dbReference type="Pfam" id="PF25598">
    <property type="entry name" value="ARM_PUB"/>
    <property type="match status" value="1"/>
</dbReference>
<evidence type="ECO:0000256" key="5">
    <source>
        <dbReference type="RuleBase" id="RU369093"/>
    </source>
</evidence>
<dbReference type="AlphaFoldDB" id="A0A835SHK0"/>
<dbReference type="OrthoDB" id="10064100at2759"/>
<comment type="pathway">
    <text evidence="2 5">Protein modification; protein ubiquitination.</text>
</comment>
<evidence type="ECO:0000313" key="8">
    <source>
        <dbReference type="Proteomes" id="UP000639772"/>
    </source>
</evidence>
<dbReference type="InterPro" id="IPR011989">
    <property type="entry name" value="ARM-like"/>
</dbReference>
<evidence type="ECO:0000256" key="2">
    <source>
        <dbReference type="ARBA" id="ARBA00004906"/>
    </source>
</evidence>
<comment type="catalytic activity">
    <reaction evidence="1 5">
        <text>S-ubiquitinyl-[E2 ubiquitin-conjugating enzyme]-L-cysteine + [acceptor protein]-L-lysine = [E2 ubiquitin-conjugating enzyme]-L-cysteine + N(6)-ubiquitinyl-[acceptor protein]-L-lysine.</text>
        <dbReference type="EC" id="2.3.2.27"/>
    </reaction>
</comment>
<dbReference type="InterPro" id="IPR013083">
    <property type="entry name" value="Znf_RING/FYVE/PHD"/>
</dbReference>
<dbReference type="SUPFAM" id="SSF48371">
    <property type="entry name" value="ARM repeat"/>
    <property type="match status" value="1"/>
</dbReference>
<evidence type="ECO:0000256" key="1">
    <source>
        <dbReference type="ARBA" id="ARBA00000900"/>
    </source>
</evidence>
<dbReference type="SMART" id="SM00504">
    <property type="entry name" value="Ubox"/>
    <property type="match status" value="1"/>
</dbReference>
<dbReference type="EC" id="2.3.2.27" evidence="5"/>
<dbReference type="CDD" id="cd16664">
    <property type="entry name" value="RING-Ubox_PUB"/>
    <property type="match status" value="1"/>
</dbReference>
<dbReference type="GO" id="GO:0016567">
    <property type="term" value="P:protein ubiquitination"/>
    <property type="evidence" value="ECO:0007669"/>
    <property type="project" value="UniProtKB-UniRule"/>
</dbReference>
<evidence type="ECO:0000256" key="3">
    <source>
        <dbReference type="ARBA" id="ARBA00022679"/>
    </source>
</evidence>
<dbReference type="PANTHER" id="PTHR22849">
    <property type="entry name" value="WDSAM1 PROTEIN"/>
    <property type="match status" value="1"/>
</dbReference>
<dbReference type="InterPro" id="IPR016024">
    <property type="entry name" value="ARM-type_fold"/>
</dbReference>
<dbReference type="UniPathway" id="UPA00143"/>
<protein>
    <recommendedName>
        <fullName evidence="5 6">U-box domain-containing protein</fullName>
        <ecNumber evidence="5">2.3.2.27</ecNumber>
    </recommendedName>
    <alternativeName>
        <fullName evidence="5">RING-type E3 ubiquitin transferase PUB</fullName>
    </alternativeName>
</protein>
<dbReference type="GO" id="GO:0061630">
    <property type="term" value="F:ubiquitin protein ligase activity"/>
    <property type="evidence" value="ECO:0007669"/>
    <property type="project" value="UniProtKB-UniRule"/>
</dbReference>
<feature type="domain" description="U-box" evidence="6">
    <location>
        <begin position="6"/>
        <end position="80"/>
    </location>
</feature>
<dbReference type="SUPFAM" id="SSF57850">
    <property type="entry name" value="RING/U-box"/>
    <property type="match status" value="1"/>
</dbReference>
<dbReference type="PROSITE" id="PS51698">
    <property type="entry name" value="U_BOX"/>
    <property type="match status" value="1"/>
</dbReference>
<comment type="function">
    <text evidence="5">Functions as an E3 ubiquitin ligase.</text>
</comment>
<dbReference type="Gene3D" id="3.30.40.10">
    <property type="entry name" value="Zinc/RING finger domain, C3HC4 (zinc finger)"/>
    <property type="match status" value="1"/>
</dbReference>
<proteinExistence type="predicted"/>
<name>A0A835SHK0_VANPL</name>
<keyword evidence="4 5" id="KW-0833">Ubl conjugation pathway</keyword>
<dbReference type="Pfam" id="PF04564">
    <property type="entry name" value="U-box"/>
    <property type="match status" value="1"/>
</dbReference>
<organism evidence="7 8">
    <name type="scientific">Vanilla planifolia</name>
    <name type="common">Vanilla</name>
    <dbReference type="NCBI Taxonomy" id="51239"/>
    <lineage>
        <taxon>Eukaryota</taxon>
        <taxon>Viridiplantae</taxon>
        <taxon>Streptophyta</taxon>
        <taxon>Embryophyta</taxon>
        <taxon>Tracheophyta</taxon>
        <taxon>Spermatophyta</taxon>
        <taxon>Magnoliopsida</taxon>
        <taxon>Liliopsida</taxon>
        <taxon>Asparagales</taxon>
        <taxon>Orchidaceae</taxon>
        <taxon>Vanilloideae</taxon>
        <taxon>Vanilleae</taxon>
        <taxon>Vanilla</taxon>
    </lineage>
</organism>
<keyword evidence="3 5" id="KW-0808">Transferase</keyword>
<dbReference type="InterPro" id="IPR003613">
    <property type="entry name" value="Ubox_domain"/>
</dbReference>
<dbReference type="FunFam" id="3.30.40.10:FF:000442">
    <property type="entry name" value="RING-type E3 ubiquitin transferase"/>
    <property type="match status" value="1"/>
</dbReference>
<gene>
    <name evidence="7" type="ORF">HPP92_004059</name>
</gene>
<dbReference type="Gene3D" id="1.25.10.10">
    <property type="entry name" value="Leucine-rich Repeat Variant"/>
    <property type="match status" value="1"/>
</dbReference>
<dbReference type="PANTHER" id="PTHR22849:SF103">
    <property type="entry name" value="U-BOX DOMAIN-CONTAINING PROTEIN"/>
    <property type="match status" value="1"/>
</dbReference>
<evidence type="ECO:0000259" key="6">
    <source>
        <dbReference type="PROSITE" id="PS51698"/>
    </source>
</evidence>
<dbReference type="InterPro" id="IPR045210">
    <property type="entry name" value="RING-Ubox_PUB"/>
</dbReference>
<dbReference type="EMBL" id="JADCNM010000001">
    <property type="protein sequence ID" value="KAG0503987.1"/>
    <property type="molecule type" value="Genomic_DNA"/>
</dbReference>
<reference evidence="7 8" key="1">
    <citation type="journal article" date="2020" name="Nat. Food">
        <title>A phased Vanilla planifolia genome enables genetic improvement of flavour and production.</title>
        <authorList>
            <person name="Hasing T."/>
            <person name="Tang H."/>
            <person name="Brym M."/>
            <person name="Khazi F."/>
            <person name="Huang T."/>
            <person name="Chambers A.H."/>
        </authorList>
    </citation>
    <scope>NUCLEOTIDE SEQUENCE [LARGE SCALE GENOMIC DNA]</scope>
    <source>
        <tissue evidence="7">Leaf</tissue>
    </source>
</reference>
<dbReference type="Proteomes" id="UP000639772">
    <property type="component" value="Chromosome 1"/>
</dbReference>
<sequence length="399" mass="43389">MVEESGVPILFRCPISLDLFTDPVTLSTGQTYDRPSIERWLAGGHSTCPVTMQRLEDASFVPNHTLRQLIDQWLLHGVDRRQNPLSAGIAASLVVLKTILQSSETPLSAMRDLLRKVRILSADSEIGNSLLIRLGFFPILLQVAFGPEREANSEIFGLALSCILNLSPSIHLKCFNLLKQDEIFSSLVTVFEQGNLGMKTSLCLLMEIVTSCPSTREVSMLLGQSRTVLQVLISLLQSRVSEEAAGAAACALAGICSVEENIANAVREGAVNGLVCYLATGVRRNASVALGLLERLMRSEEGRRAAVKGGAVKVMVWWVFRASSGSEGSEHAVAALVEVCGVSSRARAEAVAAGLVPQLLLLLQSQCSISAKAKAVELLKIFKPLWERKEEFWCFQRGR</sequence>
<evidence type="ECO:0000256" key="4">
    <source>
        <dbReference type="ARBA" id="ARBA00022786"/>
    </source>
</evidence>